<geneLocation type="plasmid" evidence="1 3">
    <name>CFBP498_p41</name>
</geneLocation>
<sequence>MNSDDSPQDQLMSYGEMHGWRLEVWKSGFWLDTYEYRIRPVPRSGDSPDADPPFFGCAYRSVDDAKAACLETFKENMRLGHLKPIVV</sequence>
<reference evidence="1 3" key="1">
    <citation type="submission" date="2020-07" db="EMBL/GenBank/DDBJ databases">
        <authorList>
            <person name="Pothier F. J."/>
        </authorList>
    </citation>
    <scope>NUCLEOTIDE SEQUENCE [LARGE SCALE GENOMIC DNA]</scope>
    <source>
        <strain evidence="1 3">CFBP 498</strain>
        <plasmid evidence="1 3">CFBP498_p41</plasmid>
    </source>
</reference>
<dbReference type="EMBL" id="JAWMQI010000196">
    <property type="protein sequence ID" value="MDV7251359.1"/>
    <property type="molecule type" value="Genomic_DNA"/>
</dbReference>
<keyword evidence="1" id="KW-0614">Plasmid</keyword>
<organism evidence="1 3">
    <name type="scientific">Xanthomonas hortorum pv. vitians</name>
    <dbReference type="NCBI Taxonomy" id="83224"/>
    <lineage>
        <taxon>Bacteria</taxon>
        <taxon>Pseudomonadati</taxon>
        <taxon>Pseudomonadota</taxon>
        <taxon>Gammaproteobacteria</taxon>
        <taxon>Lysobacterales</taxon>
        <taxon>Lysobacteraceae</taxon>
        <taxon>Xanthomonas</taxon>
    </lineage>
</organism>
<dbReference type="AlphaFoldDB" id="A0A6V7FMT6"/>
<dbReference type="EMBL" id="LR828260">
    <property type="protein sequence ID" value="CAD0365035.1"/>
    <property type="molecule type" value="Genomic_DNA"/>
</dbReference>
<reference evidence="2 4" key="2">
    <citation type="submission" date="2023-10" db="EMBL/GenBank/DDBJ databases">
        <title>A new tool for lettuce pathogen research.</title>
        <authorList>
            <person name="Horton K.N."/>
            <person name="Cseke L.J."/>
            <person name="Badiwe M."/>
            <person name="Tesfaye D."/>
            <person name="Klein A."/>
            <person name="Su J."/>
            <person name="Potnis N."/>
            <person name="Gassmann W."/>
        </authorList>
    </citation>
    <scope>NUCLEOTIDE SEQUENCE [LARGE SCALE GENOMIC DNA]</scope>
    <source>
        <strain evidence="2 4">JSKH1901</strain>
    </source>
</reference>
<dbReference type="RefSeq" id="WP_095575436.1">
    <property type="nucleotide sequence ID" value="NZ_JAJTZF010000191.1"/>
</dbReference>
<dbReference type="EMBL" id="LR828260">
    <property type="protein sequence ID" value="CAD0365034.1"/>
    <property type="molecule type" value="Genomic_DNA"/>
</dbReference>
<evidence type="ECO:0000313" key="2">
    <source>
        <dbReference type="EMBL" id="MDV7251359.1"/>
    </source>
</evidence>
<dbReference type="Proteomes" id="UP000515406">
    <property type="component" value="Plasmid CFBP498_p41"/>
</dbReference>
<evidence type="ECO:0000313" key="3">
    <source>
        <dbReference type="Proteomes" id="UP000515406"/>
    </source>
</evidence>
<evidence type="ECO:0000313" key="1">
    <source>
        <dbReference type="EMBL" id="CAD0365034.1"/>
    </source>
</evidence>
<keyword evidence="3" id="KW-1185">Reference proteome</keyword>
<proteinExistence type="predicted"/>
<accession>A0A6V7FMT6</accession>
<name>A0A6V7FMT6_9XANT</name>
<gene>
    <name evidence="1" type="ORF">CFBP498_51060</name>
    <name evidence="2" type="ORF">R4K57_23935</name>
</gene>
<protein>
    <submittedName>
        <fullName evidence="1">Uncharacterized protein</fullName>
    </submittedName>
</protein>
<dbReference type="Proteomes" id="UP001187425">
    <property type="component" value="Unassembled WGS sequence"/>
</dbReference>
<evidence type="ECO:0000313" key="4">
    <source>
        <dbReference type="Proteomes" id="UP001187425"/>
    </source>
</evidence>